<dbReference type="EMBL" id="KZ613790">
    <property type="protein sequence ID" value="PMD60354.1"/>
    <property type="molecule type" value="Genomic_DNA"/>
</dbReference>
<dbReference type="PANTHER" id="PTHR43097:SF5">
    <property type="entry name" value="GLUTAMATE--TRNA LIGASE"/>
    <property type="match status" value="1"/>
</dbReference>
<evidence type="ECO:0000256" key="3">
    <source>
        <dbReference type="ARBA" id="ARBA00022840"/>
    </source>
</evidence>
<dbReference type="GO" id="GO:0006424">
    <property type="term" value="P:glutamyl-tRNA aminoacylation"/>
    <property type="evidence" value="ECO:0007669"/>
    <property type="project" value="TreeGrafter"/>
</dbReference>
<name>A0A2J6TBE9_9HELO</name>
<keyword evidence="2" id="KW-0547">Nucleotide-binding</keyword>
<dbReference type="RefSeq" id="XP_024737258.1">
    <property type="nucleotide sequence ID" value="XM_024880152.1"/>
</dbReference>
<dbReference type="Proteomes" id="UP000235371">
    <property type="component" value="Unassembled WGS sequence"/>
</dbReference>
<feature type="domain" description="Glutamyl/glutaminyl-tRNA synthetase class Ib catalytic" evidence="6">
    <location>
        <begin position="33"/>
        <end position="57"/>
    </location>
</feature>
<dbReference type="GO" id="GO:0017102">
    <property type="term" value="C:methionyl glutamyl tRNA synthetase complex"/>
    <property type="evidence" value="ECO:0007669"/>
    <property type="project" value="TreeGrafter"/>
</dbReference>
<evidence type="ECO:0000259" key="6">
    <source>
        <dbReference type="Pfam" id="PF00749"/>
    </source>
</evidence>
<evidence type="ECO:0000313" key="8">
    <source>
        <dbReference type="Proteomes" id="UP000235371"/>
    </source>
</evidence>
<proteinExistence type="predicted"/>
<dbReference type="InterPro" id="IPR001412">
    <property type="entry name" value="aa-tRNA-synth_I_CS"/>
</dbReference>
<dbReference type="GO" id="GO:0004818">
    <property type="term" value="F:glutamate-tRNA ligase activity"/>
    <property type="evidence" value="ECO:0007669"/>
    <property type="project" value="TreeGrafter"/>
</dbReference>
<dbReference type="SUPFAM" id="SSF52374">
    <property type="entry name" value="Nucleotidylyl transferase"/>
    <property type="match status" value="1"/>
</dbReference>
<evidence type="ECO:0000256" key="1">
    <source>
        <dbReference type="ARBA" id="ARBA00022598"/>
    </source>
</evidence>
<dbReference type="Pfam" id="PF00749">
    <property type="entry name" value="tRNA-synt_1c"/>
    <property type="match status" value="1"/>
</dbReference>
<dbReference type="InterPro" id="IPR020058">
    <property type="entry name" value="Glu/Gln-tRNA-synth_Ib_cat-dom"/>
</dbReference>
<dbReference type="OrthoDB" id="7464126at2759"/>
<organism evidence="7 8">
    <name type="scientific">Hyaloscypha bicolor E</name>
    <dbReference type="NCBI Taxonomy" id="1095630"/>
    <lineage>
        <taxon>Eukaryota</taxon>
        <taxon>Fungi</taxon>
        <taxon>Dikarya</taxon>
        <taxon>Ascomycota</taxon>
        <taxon>Pezizomycotina</taxon>
        <taxon>Leotiomycetes</taxon>
        <taxon>Helotiales</taxon>
        <taxon>Hyaloscyphaceae</taxon>
        <taxon>Hyaloscypha</taxon>
        <taxon>Hyaloscypha bicolor</taxon>
    </lineage>
</organism>
<reference evidence="7 8" key="1">
    <citation type="submission" date="2016-04" db="EMBL/GenBank/DDBJ databases">
        <title>A degradative enzymes factory behind the ericoid mycorrhizal symbiosis.</title>
        <authorList>
            <consortium name="DOE Joint Genome Institute"/>
            <person name="Martino E."/>
            <person name="Morin E."/>
            <person name="Grelet G."/>
            <person name="Kuo A."/>
            <person name="Kohler A."/>
            <person name="Daghino S."/>
            <person name="Barry K."/>
            <person name="Choi C."/>
            <person name="Cichocki N."/>
            <person name="Clum A."/>
            <person name="Copeland A."/>
            <person name="Hainaut M."/>
            <person name="Haridas S."/>
            <person name="Labutti K."/>
            <person name="Lindquist E."/>
            <person name="Lipzen A."/>
            <person name="Khouja H.-R."/>
            <person name="Murat C."/>
            <person name="Ohm R."/>
            <person name="Olson A."/>
            <person name="Spatafora J."/>
            <person name="Veneault-Fourrey C."/>
            <person name="Henrissat B."/>
            <person name="Grigoriev I."/>
            <person name="Martin F."/>
            <person name="Perotto S."/>
        </authorList>
    </citation>
    <scope>NUCLEOTIDE SEQUENCE [LARGE SCALE GENOMIC DNA]</scope>
    <source>
        <strain evidence="7 8">E</strain>
    </source>
</reference>
<dbReference type="STRING" id="1095630.A0A2J6TBE9"/>
<dbReference type="InterPro" id="IPR014729">
    <property type="entry name" value="Rossmann-like_a/b/a_fold"/>
</dbReference>
<keyword evidence="8" id="KW-1185">Reference proteome</keyword>
<gene>
    <name evidence="7" type="ORF">K444DRAFT_612537</name>
</gene>
<evidence type="ECO:0000256" key="4">
    <source>
        <dbReference type="ARBA" id="ARBA00022917"/>
    </source>
</evidence>
<dbReference type="PANTHER" id="PTHR43097">
    <property type="entry name" value="GLUTAMINE-TRNA LIGASE"/>
    <property type="match status" value="1"/>
</dbReference>
<evidence type="ECO:0000256" key="2">
    <source>
        <dbReference type="ARBA" id="ARBA00022741"/>
    </source>
</evidence>
<evidence type="ECO:0000256" key="5">
    <source>
        <dbReference type="ARBA" id="ARBA00023146"/>
    </source>
</evidence>
<dbReference type="GO" id="GO:0005829">
    <property type="term" value="C:cytosol"/>
    <property type="evidence" value="ECO:0007669"/>
    <property type="project" value="TreeGrafter"/>
</dbReference>
<keyword evidence="4" id="KW-0648">Protein biosynthesis</keyword>
<keyword evidence="5" id="KW-0030">Aminoacyl-tRNA synthetase</keyword>
<keyword evidence="3" id="KW-0067">ATP-binding</keyword>
<dbReference type="GO" id="GO:0005524">
    <property type="term" value="F:ATP binding"/>
    <property type="evidence" value="ECO:0007669"/>
    <property type="project" value="UniProtKB-KW"/>
</dbReference>
<protein>
    <recommendedName>
        <fullName evidence="6">Glutamyl/glutaminyl-tRNA synthetase class Ib catalytic domain-containing protein</fullName>
    </recommendedName>
</protein>
<keyword evidence="1" id="KW-0436">Ligase</keyword>
<accession>A0A2J6TBE9</accession>
<evidence type="ECO:0000313" key="7">
    <source>
        <dbReference type="EMBL" id="PMD60354.1"/>
    </source>
</evidence>
<dbReference type="InParanoid" id="A0A2J6TBE9"/>
<dbReference type="AlphaFoldDB" id="A0A2J6TBE9"/>
<dbReference type="GeneID" id="36588229"/>
<dbReference type="PROSITE" id="PS00178">
    <property type="entry name" value="AA_TRNA_LIGASE_I"/>
    <property type="match status" value="1"/>
</dbReference>
<dbReference type="Gene3D" id="3.40.50.620">
    <property type="entry name" value="HUPs"/>
    <property type="match status" value="1"/>
</dbReference>
<dbReference type="InterPro" id="IPR050132">
    <property type="entry name" value="Gln/Glu-tRNA_Ligase"/>
</dbReference>
<sequence>MARPESLTYQGLSEFASQPLFINIALQDAEMGKIVTRFPPEPSGYLHIGHAKAAFLEERWER</sequence>